<dbReference type="PANTHER" id="PTHR48027">
    <property type="entry name" value="HETEROGENEOUS NUCLEAR RIBONUCLEOPROTEIN 87F-RELATED"/>
    <property type="match status" value="1"/>
</dbReference>
<dbReference type="EMBL" id="JABWDY010010173">
    <property type="protein sequence ID" value="KAF5200862.1"/>
    <property type="molecule type" value="Genomic_DNA"/>
</dbReference>
<dbReference type="Gene3D" id="3.30.70.330">
    <property type="match status" value="1"/>
</dbReference>
<organism evidence="4 5">
    <name type="scientific">Thalictrum thalictroides</name>
    <name type="common">Rue-anemone</name>
    <name type="synonym">Anemone thalictroides</name>
    <dbReference type="NCBI Taxonomy" id="46969"/>
    <lineage>
        <taxon>Eukaryota</taxon>
        <taxon>Viridiplantae</taxon>
        <taxon>Streptophyta</taxon>
        <taxon>Embryophyta</taxon>
        <taxon>Tracheophyta</taxon>
        <taxon>Spermatophyta</taxon>
        <taxon>Magnoliopsida</taxon>
        <taxon>Ranunculales</taxon>
        <taxon>Ranunculaceae</taxon>
        <taxon>Thalictroideae</taxon>
        <taxon>Thalictrum</taxon>
    </lineage>
</organism>
<accession>A0A7J6WXM3</accession>
<dbReference type="GO" id="GO:0003723">
    <property type="term" value="F:RNA binding"/>
    <property type="evidence" value="ECO:0007669"/>
    <property type="project" value="UniProtKB-UniRule"/>
</dbReference>
<dbReference type="Proteomes" id="UP000554482">
    <property type="component" value="Unassembled WGS sequence"/>
</dbReference>
<dbReference type="SUPFAM" id="SSF54928">
    <property type="entry name" value="RNA-binding domain, RBD"/>
    <property type="match status" value="1"/>
</dbReference>
<name>A0A7J6WXM3_THATH</name>
<evidence type="ECO:0000259" key="3">
    <source>
        <dbReference type="PROSITE" id="PS50102"/>
    </source>
</evidence>
<comment type="caution">
    <text evidence="4">The sequence shown here is derived from an EMBL/GenBank/DDBJ whole genome shotgun (WGS) entry which is preliminary data.</text>
</comment>
<dbReference type="InterPro" id="IPR012677">
    <property type="entry name" value="Nucleotide-bd_a/b_plait_sf"/>
</dbReference>
<evidence type="ECO:0000256" key="2">
    <source>
        <dbReference type="PROSITE-ProRule" id="PRU00176"/>
    </source>
</evidence>
<protein>
    <submittedName>
        <fullName evidence="4">Rna-binding family protein</fullName>
    </submittedName>
</protein>
<evidence type="ECO:0000313" key="5">
    <source>
        <dbReference type="Proteomes" id="UP000554482"/>
    </source>
</evidence>
<dbReference type="SMART" id="SM00360">
    <property type="entry name" value="RRM"/>
    <property type="match status" value="1"/>
</dbReference>
<dbReference type="OrthoDB" id="439808at2759"/>
<dbReference type="Pfam" id="PF00076">
    <property type="entry name" value="RRM_1"/>
    <property type="match status" value="1"/>
</dbReference>
<dbReference type="AlphaFoldDB" id="A0A7J6WXM3"/>
<sequence>MKAPTTVFKWNQLIWARGFNTQLFVSRLSFYTTDNELKNLFSPFGEVTEARLVKDQRTQRPKGFAFVTYKSEPQAQKAIKAMDGRIVGGRLIGVEIAKTTEPGNHDAGS</sequence>
<dbReference type="PROSITE" id="PS50102">
    <property type="entry name" value="RRM"/>
    <property type="match status" value="1"/>
</dbReference>
<proteinExistence type="predicted"/>
<evidence type="ECO:0000313" key="4">
    <source>
        <dbReference type="EMBL" id="KAF5200862.1"/>
    </source>
</evidence>
<evidence type="ECO:0000256" key="1">
    <source>
        <dbReference type="ARBA" id="ARBA00022884"/>
    </source>
</evidence>
<dbReference type="FunFam" id="3.30.70.330:FF:001138">
    <property type="entry name" value="RNA-binding (RRM/RBD/RNP motifs) family protein"/>
    <property type="match status" value="1"/>
</dbReference>
<keyword evidence="1 2" id="KW-0694">RNA-binding</keyword>
<gene>
    <name evidence="4" type="ORF">FRX31_009551</name>
</gene>
<keyword evidence="5" id="KW-1185">Reference proteome</keyword>
<reference evidence="4 5" key="1">
    <citation type="submission" date="2020-06" db="EMBL/GenBank/DDBJ databases">
        <title>Transcriptomic and genomic resources for Thalictrum thalictroides and T. hernandezii: Facilitating candidate gene discovery in an emerging model plant lineage.</title>
        <authorList>
            <person name="Arias T."/>
            <person name="Riano-Pachon D.M."/>
            <person name="Di Stilio V.S."/>
        </authorList>
    </citation>
    <scope>NUCLEOTIDE SEQUENCE [LARGE SCALE GENOMIC DNA]</scope>
    <source>
        <strain evidence="5">cv. WT478/WT964</strain>
        <tissue evidence="4">Leaves</tissue>
    </source>
</reference>
<dbReference type="InterPro" id="IPR052462">
    <property type="entry name" value="SLIRP/GR-RBP-like"/>
</dbReference>
<dbReference type="InterPro" id="IPR000504">
    <property type="entry name" value="RRM_dom"/>
</dbReference>
<feature type="domain" description="RRM" evidence="3">
    <location>
        <begin position="21"/>
        <end position="99"/>
    </location>
</feature>
<dbReference type="InterPro" id="IPR035979">
    <property type="entry name" value="RBD_domain_sf"/>
</dbReference>